<feature type="compositionally biased region" description="Acidic residues" evidence="2">
    <location>
        <begin position="164"/>
        <end position="175"/>
    </location>
</feature>
<keyword evidence="1" id="KW-0479">Metal-binding</keyword>
<keyword evidence="5" id="KW-1185">Reference proteome</keyword>
<dbReference type="InterPro" id="IPR039646">
    <property type="entry name" value="ZNHIT2"/>
</dbReference>
<dbReference type="PANTHER" id="PTHR15555">
    <property type="entry name" value="ZINC FINGER HIT DOMAIN CONTAINING PROTEIN 2 PROTEIN FON -RELATED"/>
    <property type="match status" value="1"/>
</dbReference>
<feature type="compositionally biased region" description="Acidic residues" evidence="2">
    <location>
        <begin position="181"/>
        <end position="194"/>
    </location>
</feature>
<dbReference type="GeneID" id="14866558"/>
<dbReference type="RefSeq" id="XP_004366081.1">
    <property type="nucleotide sequence ID" value="XM_004366024.1"/>
</dbReference>
<evidence type="ECO:0000313" key="4">
    <source>
        <dbReference type="EMBL" id="EGG14561.1"/>
    </source>
</evidence>
<protein>
    <recommendedName>
        <fullName evidence="3">HIT-type domain-containing protein</fullName>
    </recommendedName>
</protein>
<gene>
    <name evidence="4" type="ORF">DFA_12337</name>
</gene>
<reference evidence="5" key="1">
    <citation type="journal article" date="2011" name="Genome Res.">
        <title>Phylogeny-wide analysis of social amoeba genomes highlights ancient origins for complex intercellular communication.</title>
        <authorList>
            <person name="Heidel A.J."/>
            <person name="Lawal H.M."/>
            <person name="Felder M."/>
            <person name="Schilde C."/>
            <person name="Helps N.R."/>
            <person name="Tunggal B."/>
            <person name="Rivero F."/>
            <person name="John U."/>
            <person name="Schleicher M."/>
            <person name="Eichinger L."/>
            <person name="Platzer M."/>
            <person name="Noegel A.A."/>
            <person name="Schaap P."/>
            <person name="Gloeckner G."/>
        </authorList>
    </citation>
    <scope>NUCLEOTIDE SEQUENCE [LARGE SCALE GENOMIC DNA]</scope>
    <source>
        <strain evidence="5">SH3</strain>
    </source>
</reference>
<dbReference type="Pfam" id="PF04438">
    <property type="entry name" value="zf-HIT"/>
    <property type="match status" value="1"/>
</dbReference>
<accession>F4QD90</accession>
<keyword evidence="1" id="KW-0863">Zinc-finger</keyword>
<dbReference type="STRING" id="1054147.F4QD90"/>
<name>F4QD90_CACFS</name>
<dbReference type="PANTHER" id="PTHR15555:SF0">
    <property type="entry name" value="ZINC FINGER HIT DOMAIN-CONTAINING PROTEIN 2"/>
    <property type="match status" value="1"/>
</dbReference>
<dbReference type="OrthoDB" id="18412at2759"/>
<feature type="region of interest" description="Disordered" evidence="2">
    <location>
        <begin position="164"/>
        <end position="199"/>
    </location>
</feature>
<proteinExistence type="predicted"/>
<keyword evidence="1" id="KW-0862">Zinc</keyword>
<organism evidence="4 5">
    <name type="scientific">Cavenderia fasciculata</name>
    <name type="common">Slime mold</name>
    <name type="synonym">Dictyostelium fasciculatum</name>
    <dbReference type="NCBI Taxonomy" id="261658"/>
    <lineage>
        <taxon>Eukaryota</taxon>
        <taxon>Amoebozoa</taxon>
        <taxon>Evosea</taxon>
        <taxon>Eumycetozoa</taxon>
        <taxon>Dictyostelia</taxon>
        <taxon>Acytosteliales</taxon>
        <taxon>Cavenderiaceae</taxon>
        <taxon>Cavenderia</taxon>
    </lineage>
</organism>
<dbReference type="PROSITE" id="PS51083">
    <property type="entry name" value="ZF_HIT"/>
    <property type="match status" value="1"/>
</dbReference>
<feature type="region of interest" description="Disordered" evidence="2">
    <location>
        <begin position="414"/>
        <end position="433"/>
    </location>
</feature>
<dbReference type="Gene3D" id="3.30.60.190">
    <property type="match status" value="1"/>
</dbReference>
<evidence type="ECO:0000256" key="1">
    <source>
        <dbReference type="PROSITE-ProRule" id="PRU00453"/>
    </source>
</evidence>
<dbReference type="Proteomes" id="UP000007797">
    <property type="component" value="Unassembled WGS sequence"/>
</dbReference>
<sequence length="511" mass="58756">MKQQQQRQRHHLDFTDDGISSVLKIIDNNKQTISNTSTERTITKNKAIKIQVIDQQGDEEKEEKDVNINVNSNGSNDLRTKSGLCTICNHQFTVYSCPRCFIGYCSSQCFKQHNEKCTDSFYETQVREGLESIDKSTPSEALNLLKKMKKIYDREDNIYDSLIDDNDQEDEDDHDVVEQNDGNEQDDREEEEPIDLSKLNLDDMSEEQLLALLTKEEIEEFHRSIQDGSISNTIEEWVPWWIQKEQQQQTTKIIEIQEKDDDIVDDEDDDDIPDIYENIVPLSKIFPGNPSSTLINNLLDIVRFNGDWGSKTKTTKGETEYDIGELVDGCNTILEISTTLNKSTCQRIFNSASESLQNILSMTNKFDGNNYNTTFILEDVSSIFTDKKYILALLSHCHKLFNQSFDLLNQTINNNNRPTTTTNETTTTTTTTTTTNDQKMTLQLIRFATNKLSFYLSWAAEHLTHDAAKISLDRRLYNTNDGDGVTIGFKLLLSLQSMDWSEWNVMKQMCD</sequence>
<dbReference type="OMA" id="THSETCT"/>
<dbReference type="CDD" id="cd23024">
    <property type="entry name" value="zf-HIT_ZNHIT2-3"/>
    <property type="match status" value="1"/>
</dbReference>
<evidence type="ECO:0000256" key="2">
    <source>
        <dbReference type="SAM" id="MobiDB-lite"/>
    </source>
</evidence>
<evidence type="ECO:0000313" key="5">
    <source>
        <dbReference type="Proteomes" id="UP000007797"/>
    </source>
</evidence>
<dbReference type="GO" id="GO:0008270">
    <property type="term" value="F:zinc ion binding"/>
    <property type="evidence" value="ECO:0007669"/>
    <property type="project" value="UniProtKB-UniRule"/>
</dbReference>
<dbReference type="EMBL" id="GL883029">
    <property type="protein sequence ID" value="EGG14561.1"/>
    <property type="molecule type" value="Genomic_DNA"/>
</dbReference>
<dbReference type="AlphaFoldDB" id="F4QD90"/>
<dbReference type="SUPFAM" id="SSF144232">
    <property type="entry name" value="HIT/MYND zinc finger-like"/>
    <property type="match status" value="1"/>
</dbReference>
<feature type="domain" description="HIT-type" evidence="3">
    <location>
        <begin position="85"/>
        <end position="117"/>
    </location>
</feature>
<evidence type="ECO:0000259" key="3">
    <source>
        <dbReference type="PROSITE" id="PS51083"/>
    </source>
</evidence>
<dbReference type="KEGG" id="dfa:DFA_12337"/>
<dbReference type="InterPro" id="IPR007529">
    <property type="entry name" value="Znf_HIT"/>
</dbReference>